<dbReference type="GO" id="GO:0005886">
    <property type="term" value="C:plasma membrane"/>
    <property type="evidence" value="ECO:0007669"/>
    <property type="project" value="TreeGrafter"/>
</dbReference>
<name>A0A0N0XJ93_9NEIS</name>
<keyword evidence="1" id="KW-0812">Transmembrane</keyword>
<dbReference type="AlphaFoldDB" id="A0A0N0XJ93"/>
<dbReference type="InterPro" id="IPR007436">
    <property type="entry name" value="DUF485"/>
</dbReference>
<keyword evidence="1" id="KW-0472">Membrane</keyword>
<gene>
    <name evidence="2" type="primary">yjcH</name>
    <name evidence="2" type="ORF">WG78_08130</name>
</gene>
<dbReference type="RefSeq" id="WP_053937299.1">
    <property type="nucleotide sequence ID" value="NZ_LAQT01000006.1"/>
</dbReference>
<reference evidence="2 3" key="1">
    <citation type="submission" date="2015-07" db="EMBL/GenBank/DDBJ databases">
        <title>Draft genome sequence of the Amantichitinum ursilacus IGB-41, a new chitin-degrading bacterium.</title>
        <authorList>
            <person name="Kirstahler P."/>
            <person name="Guenther M."/>
            <person name="Grumaz C."/>
            <person name="Rupp S."/>
            <person name="Zibek S."/>
            <person name="Sohn K."/>
        </authorList>
    </citation>
    <scope>NUCLEOTIDE SEQUENCE [LARGE SCALE GENOMIC DNA]</scope>
    <source>
        <strain evidence="2 3">IGB-41</strain>
    </source>
</reference>
<dbReference type="EMBL" id="LAQT01000006">
    <property type="protein sequence ID" value="KPC53473.1"/>
    <property type="molecule type" value="Genomic_DNA"/>
</dbReference>
<evidence type="ECO:0000313" key="2">
    <source>
        <dbReference type="EMBL" id="KPC53473.1"/>
    </source>
</evidence>
<dbReference type="OrthoDB" id="5297034at2"/>
<dbReference type="STRING" id="857265.WG78_08130"/>
<feature type="transmembrane region" description="Helical" evidence="1">
    <location>
        <begin position="27"/>
        <end position="51"/>
    </location>
</feature>
<accession>A0A0N0XJ93</accession>
<evidence type="ECO:0000313" key="3">
    <source>
        <dbReference type="Proteomes" id="UP000037939"/>
    </source>
</evidence>
<keyword evidence="3" id="KW-1185">Reference proteome</keyword>
<dbReference type="InterPro" id="IPR052959">
    <property type="entry name" value="Inner_membrane_assoc"/>
</dbReference>
<dbReference type="PANTHER" id="PTHR38598">
    <property type="entry name" value="INNER MEMBRANE PROTEIN YJCH"/>
    <property type="match status" value="1"/>
</dbReference>
<feature type="transmembrane region" description="Helical" evidence="1">
    <location>
        <begin position="63"/>
        <end position="83"/>
    </location>
</feature>
<dbReference type="Pfam" id="PF04341">
    <property type="entry name" value="DUF485"/>
    <property type="match status" value="1"/>
</dbReference>
<proteinExistence type="predicted"/>
<evidence type="ECO:0000256" key="1">
    <source>
        <dbReference type="SAM" id="Phobius"/>
    </source>
</evidence>
<protein>
    <submittedName>
        <fullName evidence="2">Inner membrane protein YjcH</fullName>
    </submittedName>
</protein>
<keyword evidence="1" id="KW-1133">Transmembrane helix</keyword>
<comment type="caution">
    <text evidence="2">The sequence shown here is derived from an EMBL/GenBank/DDBJ whole genome shotgun (WGS) entry which is preliminary data.</text>
</comment>
<dbReference type="PATRIC" id="fig|857265.3.peg.1666"/>
<dbReference type="Proteomes" id="UP000037939">
    <property type="component" value="Unassembled WGS sequence"/>
</dbReference>
<dbReference type="PANTHER" id="PTHR38598:SF1">
    <property type="entry name" value="INNER MEMBRANE PROTEIN YJCH"/>
    <property type="match status" value="1"/>
</dbReference>
<organism evidence="2 3">
    <name type="scientific">Amantichitinum ursilacus</name>
    <dbReference type="NCBI Taxonomy" id="857265"/>
    <lineage>
        <taxon>Bacteria</taxon>
        <taxon>Pseudomonadati</taxon>
        <taxon>Pseudomonadota</taxon>
        <taxon>Betaproteobacteria</taxon>
        <taxon>Neisseriales</taxon>
        <taxon>Chitinibacteraceae</taxon>
        <taxon>Amantichitinum</taxon>
    </lineage>
</organism>
<sequence length="106" mass="11565">MDDPVIQRIQNNPRFHELVHKKSSLSWTLAIIILVAYVGLILMIALAPSVLGTPLFAGGVTTIGIPLGMLLIVLAFVLTGIYVRRANGEFDTLNQQVIAEARNARN</sequence>